<evidence type="ECO:0000256" key="1">
    <source>
        <dbReference type="SAM" id="MobiDB-lite"/>
    </source>
</evidence>
<feature type="non-terminal residue" evidence="2">
    <location>
        <position position="125"/>
    </location>
</feature>
<accession>A0A8S3ZTE5</accession>
<reference evidence="2" key="1">
    <citation type="submission" date="2021-04" db="EMBL/GenBank/DDBJ databases">
        <authorList>
            <consortium name="Molecular Ecology Group"/>
        </authorList>
    </citation>
    <scope>NUCLEOTIDE SEQUENCE</scope>
</reference>
<proteinExistence type="predicted"/>
<comment type="caution">
    <text evidence="2">The sequence shown here is derived from an EMBL/GenBank/DDBJ whole genome shotgun (WGS) entry which is preliminary data.</text>
</comment>
<sequence>GPGNCQLNGRWYPDQHVYQLDEIVCTCQNRLFECNVGPGNCYLNGLCYPDQHVYRVGEIVCTCQNRRFECRVNRIASDDSSVWSGTNDEGPGFKSGTIDEGPGFKFDDSNADEPEPHASVDIAFP</sequence>
<evidence type="ECO:0000313" key="2">
    <source>
        <dbReference type="EMBL" id="CAG5131298.1"/>
    </source>
</evidence>
<protein>
    <submittedName>
        <fullName evidence="2">Uncharacterized protein</fullName>
    </submittedName>
</protein>
<dbReference type="EMBL" id="CAJHNH020004569">
    <property type="protein sequence ID" value="CAG5131298.1"/>
    <property type="molecule type" value="Genomic_DNA"/>
</dbReference>
<gene>
    <name evidence="2" type="ORF">CUNI_LOCUS16856</name>
</gene>
<feature type="region of interest" description="Disordered" evidence="1">
    <location>
        <begin position="80"/>
        <end position="125"/>
    </location>
</feature>
<evidence type="ECO:0000313" key="3">
    <source>
        <dbReference type="Proteomes" id="UP000678393"/>
    </source>
</evidence>
<name>A0A8S3ZTE5_9EUPU</name>
<dbReference type="Proteomes" id="UP000678393">
    <property type="component" value="Unassembled WGS sequence"/>
</dbReference>
<keyword evidence="3" id="KW-1185">Reference proteome</keyword>
<organism evidence="2 3">
    <name type="scientific">Candidula unifasciata</name>
    <dbReference type="NCBI Taxonomy" id="100452"/>
    <lineage>
        <taxon>Eukaryota</taxon>
        <taxon>Metazoa</taxon>
        <taxon>Spiralia</taxon>
        <taxon>Lophotrochozoa</taxon>
        <taxon>Mollusca</taxon>
        <taxon>Gastropoda</taxon>
        <taxon>Heterobranchia</taxon>
        <taxon>Euthyneura</taxon>
        <taxon>Panpulmonata</taxon>
        <taxon>Eupulmonata</taxon>
        <taxon>Stylommatophora</taxon>
        <taxon>Helicina</taxon>
        <taxon>Helicoidea</taxon>
        <taxon>Geomitridae</taxon>
        <taxon>Candidula</taxon>
    </lineage>
</organism>
<dbReference type="AlphaFoldDB" id="A0A8S3ZTE5"/>